<evidence type="ECO:0000313" key="2">
    <source>
        <dbReference type="Proteomes" id="UP001500843"/>
    </source>
</evidence>
<evidence type="ECO:0000313" key="1">
    <source>
        <dbReference type="EMBL" id="GAA4687630.1"/>
    </source>
</evidence>
<name>A0ABP8WGG4_9MICO</name>
<protein>
    <submittedName>
        <fullName evidence="1">Uncharacterized protein</fullName>
    </submittedName>
</protein>
<accession>A0ABP8WGG4</accession>
<gene>
    <name evidence="1" type="ORF">GCM10023198_02500</name>
</gene>
<comment type="caution">
    <text evidence="1">The sequence shown here is derived from an EMBL/GenBank/DDBJ whole genome shotgun (WGS) entry which is preliminary data.</text>
</comment>
<reference evidence="2" key="1">
    <citation type="journal article" date="2019" name="Int. J. Syst. Evol. Microbiol.">
        <title>The Global Catalogue of Microorganisms (GCM) 10K type strain sequencing project: providing services to taxonomists for standard genome sequencing and annotation.</title>
        <authorList>
            <consortium name="The Broad Institute Genomics Platform"/>
            <consortium name="The Broad Institute Genome Sequencing Center for Infectious Disease"/>
            <person name="Wu L."/>
            <person name="Ma J."/>
        </authorList>
    </citation>
    <scope>NUCLEOTIDE SEQUENCE [LARGE SCALE GENOMIC DNA]</scope>
    <source>
        <strain evidence="2">JCM 17975</strain>
    </source>
</reference>
<organism evidence="1 2">
    <name type="scientific">Promicromonospora umidemergens</name>
    <dbReference type="NCBI Taxonomy" id="629679"/>
    <lineage>
        <taxon>Bacteria</taxon>
        <taxon>Bacillati</taxon>
        <taxon>Actinomycetota</taxon>
        <taxon>Actinomycetes</taxon>
        <taxon>Micrococcales</taxon>
        <taxon>Promicromonosporaceae</taxon>
        <taxon>Promicromonospora</taxon>
    </lineage>
</organism>
<keyword evidence="2" id="KW-1185">Reference proteome</keyword>
<dbReference type="Proteomes" id="UP001500843">
    <property type="component" value="Unassembled WGS sequence"/>
</dbReference>
<dbReference type="EMBL" id="BAABHM010000002">
    <property type="protein sequence ID" value="GAA4687630.1"/>
    <property type="molecule type" value="Genomic_DNA"/>
</dbReference>
<sequence>MANTVLEHEWGLKGTLTTRAGDERRAHLSRSAAQRLVDRIGHAPTRDYKIDVPGVVDGWRWSTSIMRLAPDQGAAIEAHVPRRLQTAVADANVERGRRVSASFRVVETASSGRSGAIRKYELEEFELLASLDDE</sequence>
<proteinExistence type="predicted"/>